<feature type="region of interest" description="Disordered" evidence="1">
    <location>
        <begin position="1"/>
        <end position="26"/>
    </location>
</feature>
<dbReference type="EMBL" id="CAJNOG010000042">
    <property type="protein sequence ID" value="CAF0828608.1"/>
    <property type="molecule type" value="Genomic_DNA"/>
</dbReference>
<protein>
    <submittedName>
        <fullName evidence="2">Uncharacterized protein</fullName>
    </submittedName>
</protein>
<organism evidence="2 3">
    <name type="scientific">Adineta steineri</name>
    <dbReference type="NCBI Taxonomy" id="433720"/>
    <lineage>
        <taxon>Eukaryota</taxon>
        <taxon>Metazoa</taxon>
        <taxon>Spiralia</taxon>
        <taxon>Gnathifera</taxon>
        <taxon>Rotifera</taxon>
        <taxon>Eurotatoria</taxon>
        <taxon>Bdelloidea</taxon>
        <taxon>Adinetida</taxon>
        <taxon>Adinetidae</taxon>
        <taxon>Adineta</taxon>
    </lineage>
</organism>
<feature type="region of interest" description="Disordered" evidence="1">
    <location>
        <begin position="58"/>
        <end position="84"/>
    </location>
</feature>
<comment type="caution">
    <text evidence="2">The sequence shown here is derived from an EMBL/GenBank/DDBJ whole genome shotgun (WGS) entry which is preliminary data.</text>
</comment>
<dbReference type="AlphaFoldDB" id="A0A813UX64"/>
<gene>
    <name evidence="2" type="ORF">JYZ213_LOCUS6711</name>
</gene>
<name>A0A813UX64_9BILA</name>
<reference evidence="2" key="1">
    <citation type="submission" date="2021-02" db="EMBL/GenBank/DDBJ databases">
        <authorList>
            <person name="Nowell W R."/>
        </authorList>
    </citation>
    <scope>NUCLEOTIDE SEQUENCE</scope>
</reference>
<dbReference type="Proteomes" id="UP000663845">
    <property type="component" value="Unassembled WGS sequence"/>
</dbReference>
<feature type="compositionally biased region" description="Basic residues" evidence="1">
    <location>
        <begin position="69"/>
        <end position="84"/>
    </location>
</feature>
<accession>A0A813UX64</accession>
<evidence type="ECO:0000313" key="3">
    <source>
        <dbReference type="Proteomes" id="UP000663845"/>
    </source>
</evidence>
<feature type="compositionally biased region" description="Basic residues" evidence="1">
    <location>
        <begin position="1"/>
        <end position="10"/>
    </location>
</feature>
<proteinExistence type="predicted"/>
<evidence type="ECO:0000256" key="1">
    <source>
        <dbReference type="SAM" id="MobiDB-lite"/>
    </source>
</evidence>
<sequence>MVNRRNHTKKNSPIQPIDQSTSSSSSKILHVVRQALLNAAEELISQQENQSIPYETLNVNNNDLNENAKKKKKIVKKKKSNRRK</sequence>
<evidence type="ECO:0000313" key="2">
    <source>
        <dbReference type="EMBL" id="CAF0828608.1"/>
    </source>
</evidence>